<gene>
    <name evidence="3" type="ORF">IPP15_20765</name>
</gene>
<dbReference type="Pfam" id="PF00106">
    <property type="entry name" value="adh_short"/>
    <property type="match status" value="1"/>
</dbReference>
<organism evidence="3 4">
    <name type="scientific">Candidatus Opimibacter skivensis</name>
    <dbReference type="NCBI Taxonomy" id="2982028"/>
    <lineage>
        <taxon>Bacteria</taxon>
        <taxon>Pseudomonadati</taxon>
        <taxon>Bacteroidota</taxon>
        <taxon>Saprospiria</taxon>
        <taxon>Saprospirales</taxon>
        <taxon>Saprospiraceae</taxon>
        <taxon>Candidatus Opimibacter</taxon>
    </lineage>
</organism>
<dbReference type="PANTHER" id="PTHR43669:SF3">
    <property type="entry name" value="ALCOHOL DEHYDROGENASE, PUTATIVE (AFU_ORTHOLOGUE AFUA_3G03445)-RELATED"/>
    <property type="match status" value="1"/>
</dbReference>
<dbReference type="InterPro" id="IPR036291">
    <property type="entry name" value="NAD(P)-bd_dom_sf"/>
</dbReference>
<dbReference type="AlphaFoldDB" id="A0A9D7XS82"/>
<dbReference type="Proteomes" id="UP000808337">
    <property type="component" value="Unassembled WGS sequence"/>
</dbReference>
<dbReference type="PANTHER" id="PTHR43669">
    <property type="entry name" value="5-KETO-D-GLUCONATE 5-REDUCTASE"/>
    <property type="match status" value="1"/>
</dbReference>
<evidence type="ECO:0000256" key="1">
    <source>
        <dbReference type="ARBA" id="ARBA00006484"/>
    </source>
</evidence>
<dbReference type="EMBL" id="JADKGY010000031">
    <property type="protein sequence ID" value="MBK9984761.1"/>
    <property type="molecule type" value="Genomic_DNA"/>
</dbReference>
<name>A0A9D7XS82_9BACT</name>
<reference evidence="3 4" key="1">
    <citation type="submission" date="2020-10" db="EMBL/GenBank/DDBJ databases">
        <title>Connecting structure to function with the recovery of over 1000 high-quality activated sludge metagenome-assembled genomes encoding full-length rRNA genes using long-read sequencing.</title>
        <authorList>
            <person name="Singleton C.M."/>
            <person name="Petriglieri F."/>
            <person name="Kristensen J.M."/>
            <person name="Kirkegaard R.H."/>
            <person name="Michaelsen T.Y."/>
            <person name="Andersen M.H."/>
            <person name="Karst S.M."/>
            <person name="Dueholm M.S."/>
            <person name="Nielsen P.H."/>
            <person name="Albertsen M."/>
        </authorList>
    </citation>
    <scope>NUCLEOTIDE SEQUENCE [LARGE SCALE GENOMIC DNA]</scope>
    <source>
        <strain evidence="3">Ribe_18-Q3-R11-54_MAXAC.273</strain>
    </source>
</reference>
<proteinExistence type="inferred from homology"/>
<sequence length="229" mass="24397">MQRTILITGANGNLGQDVVNSISAAGHHIIATVGSGEVPESLIEKTIVQQRVDLLNEAAAESFVHSIVNQYPSLDGAILLVGGFGMGNIENTNEAMLDKQISLNFKTAWFIIKPLMTHFKKSGGGQIILIGARPAINPDEGKNVVAYSLSKSLLISLAEIINTEGKNAGITASIIIPGILDTAPNRKAMPDADFEGWVKTSTVAETISFILSDAGKALRQPVFKVYNRS</sequence>
<dbReference type="InterPro" id="IPR002347">
    <property type="entry name" value="SDR_fam"/>
</dbReference>
<dbReference type="PRINTS" id="PR00081">
    <property type="entry name" value="GDHRDH"/>
</dbReference>
<keyword evidence="2" id="KW-0560">Oxidoreductase</keyword>
<dbReference type="Gene3D" id="3.40.50.720">
    <property type="entry name" value="NAD(P)-binding Rossmann-like Domain"/>
    <property type="match status" value="1"/>
</dbReference>
<dbReference type="GO" id="GO:0016491">
    <property type="term" value="F:oxidoreductase activity"/>
    <property type="evidence" value="ECO:0007669"/>
    <property type="project" value="UniProtKB-KW"/>
</dbReference>
<comment type="similarity">
    <text evidence="1">Belongs to the short-chain dehydrogenases/reductases (SDR) family.</text>
</comment>
<accession>A0A9D7XS82</accession>
<evidence type="ECO:0000256" key="2">
    <source>
        <dbReference type="ARBA" id="ARBA00023002"/>
    </source>
</evidence>
<evidence type="ECO:0000313" key="4">
    <source>
        <dbReference type="Proteomes" id="UP000808337"/>
    </source>
</evidence>
<comment type="caution">
    <text evidence="3">The sequence shown here is derived from an EMBL/GenBank/DDBJ whole genome shotgun (WGS) entry which is preliminary data.</text>
</comment>
<dbReference type="SUPFAM" id="SSF51735">
    <property type="entry name" value="NAD(P)-binding Rossmann-fold domains"/>
    <property type="match status" value="1"/>
</dbReference>
<protein>
    <submittedName>
        <fullName evidence="3">SDR family NAD(P)-dependent oxidoreductase</fullName>
    </submittedName>
</protein>
<evidence type="ECO:0000313" key="3">
    <source>
        <dbReference type="EMBL" id="MBK9984761.1"/>
    </source>
</evidence>